<dbReference type="EMBL" id="JAGGLV010000005">
    <property type="protein sequence ID" value="MBP2111692.1"/>
    <property type="molecule type" value="Genomic_DNA"/>
</dbReference>
<proteinExistence type="predicted"/>
<gene>
    <name evidence="1" type="ORF">J2Z70_001833</name>
</gene>
<organism evidence="1 2">
    <name type="scientific">Paenibacillus silagei</name>
    <dbReference type="NCBI Taxonomy" id="1670801"/>
    <lineage>
        <taxon>Bacteria</taxon>
        <taxon>Bacillati</taxon>
        <taxon>Bacillota</taxon>
        <taxon>Bacilli</taxon>
        <taxon>Bacillales</taxon>
        <taxon>Paenibacillaceae</taxon>
        <taxon>Paenibacillus</taxon>
    </lineage>
</organism>
<dbReference type="RefSeq" id="WP_209871817.1">
    <property type="nucleotide sequence ID" value="NZ_JAGGLV010000005.1"/>
</dbReference>
<keyword evidence="2" id="KW-1185">Reference proteome</keyword>
<accession>A0ABS4NNQ1</accession>
<protein>
    <submittedName>
        <fullName evidence="1">Uncharacterized protein</fullName>
    </submittedName>
</protein>
<comment type="caution">
    <text evidence="1">The sequence shown here is derived from an EMBL/GenBank/DDBJ whole genome shotgun (WGS) entry which is preliminary data.</text>
</comment>
<sequence>MLPKLNLSSLPLWLENDVSSSENGRYKHNLLRENPEVRPTVLEDLKTLVQKSHDDARYRLRSFLEDNLDPLDEWKDEIDPAEGYPHFFDLTTLKGYFGEFFSGLIAENLTLFDEAHWKVPVFSFRWHDTAFDQLEMMRQTGNMKGAIFGRTGDDCVAFVMEKGIIKKILFLEAKCSAAYDMGMINDAHVKISTKNLAPLEIRRLIEILQDYESNPDAGVWIHALRGLYREYKNVDRYDCVSYICGQFPKRPTERVCWMPRLEPHPSYKGERMLEVAEIHINDVNKLVSFVYGKEE</sequence>
<reference evidence="1 2" key="1">
    <citation type="submission" date="2021-03" db="EMBL/GenBank/DDBJ databases">
        <title>Genomic Encyclopedia of Type Strains, Phase IV (KMG-IV): sequencing the most valuable type-strain genomes for metagenomic binning, comparative biology and taxonomic classification.</title>
        <authorList>
            <person name="Goeker M."/>
        </authorList>
    </citation>
    <scope>NUCLEOTIDE SEQUENCE [LARGE SCALE GENOMIC DNA]</scope>
    <source>
        <strain evidence="1 2">DSM 101953</strain>
    </source>
</reference>
<dbReference type="Proteomes" id="UP000773462">
    <property type="component" value="Unassembled WGS sequence"/>
</dbReference>
<name>A0ABS4NNQ1_9BACL</name>
<evidence type="ECO:0000313" key="1">
    <source>
        <dbReference type="EMBL" id="MBP2111692.1"/>
    </source>
</evidence>
<evidence type="ECO:0000313" key="2">
    <source>
        <dbReference type="Proteomes" id="UP000773462"/>
    </source>
</evidence>